<feature type="binding site" evidence="5 8">
    <location>
        <position position="420"/>
    </location>
    <ligand>
        <name>substrate</name>
    </ligand>
</feature>
<dbReference type="Pfam" id="PF00815">
    <property type="entry name" value="Histidinol_dh"/>
    <property type="match status" value="1"/>
</dbReference>
<dbReference type="PRINTS" id="PR00083">
    <property type="entry name" value="HOLDHDRGNASE"/>
</dbReference>
<dbReference type="Proteomes" id="UP000539642">
    <property type="component" value="Unassembled WGS sequence"/>
</dbReference>
<evidence type="ECO:0000256" key="3">
    <source>
        <dbReference type="ARBA" id="ARBA00022833"/>
    </source>
</evidence>
<keyword evidence="3 5" id="KW-0862">Zinc</keyword>
<comment type="cofactor">
    <cofactor evidence="5 9">
        <name>Zn(2+)</name>
        <dbReference type="ChEBI" id="CHEBI:29105"/>
    </cofactor>
    <text evidence="5 9">Binds 1 zinc ion per subunit.</text>
</comment>
<feature type="binding site" evidence="5 8">
    <location>
        <position position="267"/>
    </location>
    <ligand>
        <name>substrate</name>
    </ligand>
</feature>
<comment type="similarity">
    <text evidence="1 5 6 10">Belongs to the histidinol dehydrogenase family.</text>
</comment>
<feature type="binding site" evidence="5 8">
    <location>
        <position position="333"/>
    </location>
    <ligand>
        <name>substrate</name>
    </ligand>
</feature>
<dbReference type="PIRSF" id="PIRSF000099">
    <property type="entry name" value="Histidinol_dh"/>
    <property type="match status" value="1"/>
</dbReference>
<dbReference type="Gene3D" id="1.20.5.1300">
    <property type="match status" value="1"/>
</dbReference>
<evidence type="ECO:0000256" key="10">
    <source>
        <dbReference type="RuleBase" id="RU004175"/>
    </source>
</evidence>
<keyword evidence="5" id="KW-0520">NAD</keyword>
<feature type="binding site" evidence="5 9">
    <location>
        <position position="267"/>
    </location>
    <ligand>
        <name>Zn(2+)</name>
        <dbReference type="ChEBI" id="CHEBI:29105"/>
    </ligand>
</feature>
<dbReference type="InterPro" id="IPR022695">
    <property type="entry name" value="Histidinol_DH_monofunct"/>
</dbReference>
<dbReference type="AlphaFoldDB" id="A0A840V454"/>
<feature type="binding site" evidence="5 8">
    <location>
        <position position="366"/>
    </location>
    <ligand>
        <name>substrate</name>
    </ligand>
</feature>
<dbReference type="GO" id="GO:0005829">
    <property type="term" value="C:cytosol"/>
    <property type="evidence" value="ECO:0007669"/>
    <property type="project" value="TreeGrafter"/>
</dbReference>
<proteinExistence type="inferred from homology"/>
<feature type="binding site" evidence="5 8">
    <location>
        <position position="264"/>
    </location>
    <ligand>
        <name>substrate</name>
    </ligand>
</feature>
<feature type="active site" description="Proton acceptor" evidence="5 7">
    <location>
        <position position="332"/>
    </location>
</feature>
<dbReference type="Gene3D" id="3.40.50.1980">
    <property type="entry name" value="Nitrogenase molybdenum iron protein domain"/>
    <property type="match status" value="2"/>
</dbReference>
<keyword evidence="12" id="KW-1185">Reference proteome</keyword>
<feature type="binding site" evidence="5 8">
    <location>
        <position position="425"/>
    </location>
    <ligand>
        <name>substrate</name>
    </ligand>
</feature>
<evidence type="ECO:0000256" key="6">
    <source>
        <dbReference type="PIRNR" id="PIRNR000099"/>
    </source>
</evidence>
<evidence type="ECO:0000313" key="11">
    <source>
        <dbReference type="EMBL" id="MBB5348509.1"/>
    </source>
</evidence>
<organism evidence="11 12">
    <name type="scientific">Desulfoprunum benzoelyticum</name>
    <dbReference type="NCBI Taxonomy" id="1506996"/>
    <lineage>
        <taxon>Bacteria</taxon>
        <taxon>Pseudomonadati</taxon>
        <taxon>Thermodesulfobacteriota</taxon>
        <taxon>Desulfobulbia</taxon>
        <taxon>Desulfobulbales</taxon>
        <taxon>Desulfobulbaceae</taxon>
        <taxon>Desulfoprunum</taxon>
    </lineage>
</organism>
<dbReference type="InterPro" id="IPR001692">
    <property type="entry name" value="Histidinol_DH_CS"/>
</dbReference>
<protein>
    <recommendedName>
        <fullName evidence="5">Histidinol dehydrogenase</fullName>
        <shortName evidence="5">HDH</shortName>
        <ecNumber evidence="5">1.1.1.23</ecNumber>
    </recommendedName>
</protein>
<accession>A0A840V454</accession>
<dbReference type="GO" id="GO:0051287">
    <property type="term" value="F:NAD binding"/>
    <property type="evidence" value="ECO:0007669"/>
    <property type="project" value="InterPro"/>
</dbReference>
<dbReference type="EC" id="1.1.1.23" evidence="5"/>
<feature type="binding site" evidence="5 9">
    <location>
        <position position="366"/>
    </location>
    <ligand>
        <name>Zn(2+)</name>
        <dbReference type="ChEBI" id="CHEBI:29105"/>
    </ligand>
</feature>
<feature type="binding site" evidence="5 9">
    <location>
        <position position="425"/>
    </location>
    <ligand>
        <name>Zn(2+)</name>
        <dbReference type="ChEBI" id="CHEBI:29105"/>
    </ligand>
</feature>
<reference evidence="11 12" key="1">
    <citation type="submission" date="2020-08" db="EMBL/GenBank/DDBJ databases">
        <title>Genomic Encyclopedia of Type Strains, Phase IV (KMG-IV): sequencing the most valuable type-strain genomes for metagenomic binning, comparative biology and taxonomic classification.</title>
        <authorList>
            <person name="Goeker M."/>
        </authorList>
    </citation>
    <scope>NUCLEOTIDE SEQUENCE [LARGE SCALE GENOMIC DNA]</scope>
    <source>
        <strain evidence="11 12">DSM 28570</strain>
    </source>
</reference>
<dbReference type="InterPro" id="IPR012131">
    <property type="entry name" value="Hstdl_DH"/>
</dbReference>
<keyword evidence="5" id="KW-0028">Amino-acid biosynthesis</keyword>
<dbReference type="UniPathway" id="UPA00031">
    <property type="reaction ID" value="UER00014"/>
</dbReference>
<dbReference type="GO" id="GO:0004399">
    <property type="term" value="F:histidinol dehydrogenase activity"/>
    <property type="evidence" value="ECO:0007669"/>
    <property type="project" value="UniProtKB-UniRule"/>
</dbReference>
<comment type="caution">
    <text evidence="11">The sequence shown here is derived from an EMBL/GenBank/DDBJ whole genome shotgun (WGS) entry which is preliminary data.</text>
</comment>
<feature type="active site" description="Proton acceptor" evidence="5 7">
    <location>
        <position position="333"/>
    </location>
</feature>
<feature type="binding site" evidence="5 9">
    <location>
        <position position="264"/>
    </location>
    <ligand>
        <name>Zn(2+)</name>
        <dbReference type="ChEBI" id="CHEBI:29105"/>
    </ligand>
</feature>
<comment type="caution">
    <text evidence="5">Lacks conserved residue(s) required for the propagation of feature annotation.</text>
</comment>
<feature type="binding site" evidence="5 8">
    <location>
        <position position="242"/>
    </location>
    <ligand>
        <name>substrate</name>
    </ligand>
</feature>
<keyword evidence="2 5" id="KW-0479">Metal-binding</keyword>
<evidence type="ECO:0000313" key="12">
    <source>
        <dbReference type="Proteomes" id="UP000539642"/>
    </source>
</evidence>
<dbReference type="GO" id="GO:0008270">
    <property type="term" value="F:zinc ion binding"/>
    <property type="evidence" value="ECO:0007669"/>
    <property type="project" value="UniProtKB-UniRule"/>
</dbReference>
<dbReference type="PROSITE" id="PS00611">
    <property type="entry name" value="HISOL_DEHYDROGENASE"/>
    <property type="match status" value="1"/>
</dbReference>
<evidence type="ECO:0000256" key="5">
    <source>
        <dbReference type="HAMAP-Rule" id="MF_01024"/>
    </source>
</evidence>
<dbReference type="InterPro" id="IPR016161">
    <property type="entry name" value="Ald_DH/histidinol_DH"/>
</dbReference>
<dbReference type="GO" id="GO:0000105">
    <property type="term" value="P:L-histidine biosynthetic process"/>
    <property type="evidence" value="ECO:0007669"/>
    <property type="project" value="UniProtKB-UniRule"/>
</dbReference>
<dbReference type="CDD" id="cd06572">
    <property type="entry name" value="Histidinol_dh"/>
    <property type="match status" value="1"/>
</dbReference>
<name>A0A840V454_9BACT</name>
<comment type="catalytic activity">
    <reaction evidence="5">
        <text>L-histidinol + 2 NAD(+) + H2O = L-histidine + 2 NADH + 3 H(+)</text>
        <dbReference type="Rhea" id="RHEA:20641"/>
        <dbReference type="ChEBI" id="CHEBI:15377"/>
        <dbReference type="ChEBI" id="CHEBI:15378"/>
        <dbReference type="ChEBI" id="CHEBI:57540"/>
        <dbReference type="ChEBI" id="CHEBI:57595"/>
        <dbReference type="ChEBI" id="CHEBI:57699"/>
        <dbReference type="ChEBI" id="CHEBI:57945"/>
        <dbReference type="EC" id="1.1.1.23"/>
    </reaction>
</comment>
<dbReference type="EMBL" id="JACHEO010000012">
    <property type="protein sequence ID" value="MBB5348509.1"/>
    <property type="molecule type" value="Genomic_DNA"/>
</dbReference>
<keyword evidence="4 5" id="KW-0560">Oxidoreductase</keyword>
<comment type="function">
    <text evidence="5">Catalyzes the sequential NAD-dependent oxidations of L-histidinol to L-histidinaldehyde and then to L-histidine.</text>
</comment>
<evidence type="ECO:0000256" key="1">
    <source>
        <dbReference type="ARBA" id="ARBA00010178"/>
    </source>
</evidence>
<dbReference type="FunFam" id="3.40.50.1980:FF:000026">
    <property type="entry name" value="Histidinol dehydrogenase"/>
    <property type="match status" value="1"/>
</dbReference>
<dbReference type="PANTHER" id="PTHR21256:SF2">
    <property type="entry name" value="HISTIDINE BIOSYNTHESIS TRIFUNCTIONAL PROTEIN"/>
    <property type="match status" value="1"/>
</dbReference>
<keyword evidence="5" id="KW-0368">Histidine biosynthesis</keyword>
<gene>
    <name evidence="5" type="primary">hisD</name>
    <name evidence="11" type="ORF">HNQ81_002245</name>
</gene>
<evidence type="ECO:0000256" key="9">
    <source>
        <dbReference type="PIRSR" id="PIRSR000099-4"/>
    </source>
</evidence>
<sequence>MSIVPVATASPEGREKISNLLNRFQDADSSCRTAVAEILQRVRTEGDAAVLEYCRRFDAPAMTSAGLRVTEPEMRAAYTLIDADFLATLKVAIERVRVFHEREMEDSWLQTRDDGAIVGRLVRPVDSAGLYVPGGRGGSTPLVSSVLMNGIPAGIAGVGRRVMVTPPDEQGEVNPHLLVAAQEIGITEIYKVGSAWAIAALAFGTATIPRVDVIVGPGNQYVAEAKSQVSGMVRIDMIAGPSEVLIVADGEADAAAVAADMLAQAEHDSQALSVLVTTDAELAGRVPTELERQLAALSRQEIARRSLADRGVILVAADLAEAIDLANAIAIEHLELMIADPWAQIPHIRHAGAIFLGHHTPEAAGDYLAGPNHVLPTMGTARYASALGVDTFLKKSSLISYSRTALARDADHIRRLAGLEGLTAHAASVTVRLGDGK</sequence>
<evidence type="ECO:0000256" key="2">
    <source>
        <dbReference type="ARBA" id="ARBA00022723"/>
    </source>
</evidence>
<evidence type="ECO:0000256" key="7">
    <source>
        <dbReference type="PIRSR" id="PIRSR000099-1"/>
    </source>
</evidence>
<dbReference type="HAMAP" id="MF_01024">
    <property type="entry name" value="HisD"/>
    <property type="match status" value="1"/>
</dbReference>
<dbReference type="FunFam" id="3.40.50.1980:FF:000001">
    <property type="entry name" value="Histidinol dehydrogenase"/>
    <property type="match status" value="1"/>
</dbReference>
<dbReference type="NCBIfam" id="TIGR00069">
    <property type="entry name" value="hisD"/>
    <property type="match status" value="1"/>
</dbReference>
<comment type="pathway">
    <text evidence="5">Amino-acid biosynthesis; L-histidine biosynthesis; L-histidine from 5-phospho-alpha-D-ribose 1-diphosphate: step 9/9.</text>
</comment>
<dbReference type="PANTHER" id="PTHR21256">
    <property type="entry name" value="HISTIDINOL DEHYDROGENASE HDH"/>
    <property type="match status" value="1"/>
</dbReference>
<evidence type="ECO:0000256" key="4">
    <source>
        <dbReference type="ARBA" id="ARBA00023002"/>
    </source>
</evidence>
<evidence type="ECO:0000256" key="8">
    <source>
        <dbReference type="PIRSR" id="PIRSR000099-3"/>
    </source>
</evidence>
<dbReference type="SUPFAM" id="SSF53720">
    <property type="entry name" value="ALDH-like"/>
    <property type="match status" value="1"/>
</dbReference>
<dbReference type="RefSeq" id="WP_183351314.1">
    <property type="nucleotide sequence ID" value="NZ_JACHEO010000012.1"/>
</dbReference>